<dbReference type="InterPro" id="IPR005358">
    <property type="entry name" value="Puta_zinc/iron-chelating_dom"/>
</dbReference>
<dbReference type="InParanoid" id="A0A330L506"/>
<dbReference type="RefSeq" id="WP_121989234.1">
    <property type="nucleotide sequence ID" value="NZ_OUNR01000012.1"/>
</dbReference>
<evidence type="ECO:0008006" key="3">
    <source>
        <dbReference type="Google" id="ProtNLM"/>
    </source>
</evidence>
<evidence type="ECO:0000313" key="2">
    <source>
        <dbReference type="Proteomes" id="UP000248168"/>
    </source>
</evidence>
<gene>
    <name evidence="1" type="ORF">NITLEN_20554</name>
</gene>
<dbReference type="Pfam" id="PF03692">
    <property type="entry name" value="CxxCxxCC"/>
    <property type="match status" value="1"/>
</dbReference>
<reference evidence="2" key="1">
    <citation type="submission" date="2018-04" db="EMBL/GenBank/DDBJ databases">
        <authorList>
            <person name="Lucker S."/>
            <person name="Sakoula D."/>
        </authorList>
    </citation>
    <scope>NUCLEOTIDE SEQUENCE [LARGE SCALE GENOMIC DNA]</scope>
</reference>
<dbReference type="EMBL" id="OUNR01000012">
    <property type="protein sequence ID" value="SPP64914.1"/>
    <property type="molecule type" value="Genomic_DNA"/>
</dbReference>
<keyword evidence="2" id="KW-1185">Reference proteome</keyword>
<sequence length="256" mass="28297">MTERYDISLNTPAGQLTSAVEVPTGFVPVSAIVPMMRRLGEEAQALEERRSVEAGQAVSCQKGCAACCRMLVPVSAPEAFALRDYVQTLPEAEHARLAQRFAVTRTALLARGLWNNLIAMGESTAPPDDAALEPINRAYFALRLPCAFLDQDVCTIYEHRPAACRELLVTSPAEWCQDPMQHPIAALPVPVRIGPALSLLWGELTEQPPKLIPLATALDWAARHAQENQPRWQGTHILDRALDKVWRFLSQAFQPK</sequence>
<organism evidence="1 2">
    <name type="scientific">Nitrospira lenta</name>
    <dbReference type="NCBI Taxonomy" id="1436998"/>
    <lineage>
        <taxon>Bacteria</taxon>
        <taxon>Pseudomonadati</taxon>
        <taxon>Nitrospirota</taxon>
        <taxon>Nitrospiria</taxon>
        <taxon>Nitrospirales</taxon>
        <taxon>Nitrospiraceae</taxon>
        <taxon>Nitrospira</taxon>
    </lineage>
</organism>
<evidence type="ECO:0000313" key="1">
    <source>
        <dbReference type="EMBL" id="SPP64914.1"/>
    </source>
</evidence>
<name>A0A330L506_9BACT</name>
<dbReference type="OrthoDB" id="9810361at2"/>
<protein>
    <recommendedName>
        <fullName evidence="3">YkgJ family cysteine cluster protein</fullName>
    </recommendedName>
</protein>
<dbReference type="Proteomes" id="UP000248168">
    <property type="component" value="Unassembled WGS sequence"/>
</dbReference>
<dbReference type="AlphaFoldDB" id="A0A330L506"/>
<accession>A0A330L506</accession>
<proteinExistence type="predicted"/>